<dbReference type="Proteomes" id="UP000228859">
    <property type="component" value="Unassembled WGS sequence"/>
</dbReference>
<evidence type="ECO:0000256" key="1">
    <source>
        <dbReference type="SAM" id="Phobius"/>
    </source>
</evidence>
<name>A0A2D3WMX0_9BACT</name>
<dbReference type="AlphaFoldDB" id="A0A2D3WMX0"/>
<feature type="domain" description="YhdP central" evidence="2">
    <location>
        <begin position="244"/>
        <end position="425"/>
    </location>
</feature>
<reference evidence="3 4" key="1">
    <citation type="journal article" date="2017" name="Front. Microbiol.">
        <title>Comparative Genomic Analysis of the Class Epsilonproteobacteria and Proposed Reclassification to Epsilonbacteraeota (phyl. nov.).</title>
        <authorList>
            <person name="Waite D.W."/>
            <person name="Vanwonterghem I."/>
            <person name="Rinke C."/>
            <person name="Parks D.H."/>
            <person name="Zhang Y."/>
            <person name="Takai K."/>
            <person name="Sievert S.M."/>
            <person name="Simon J."/>
            <person name="Campbell B.J."/>
            <person name="Hanson T.E."/>
            <person name="Woyke T."/>
            <person name="Klotz M.G."/>
            <person name="Hugenholtz P."/>
        </authorList>
    </citation>
    <scope>NUCLEOTIDE SEQUENCE [LARGE SCALE GENOMIC DNA]</scope>
    <source>
        <strain evidence="3">UBA12443</strain>
    </source>
</reference>
<evidence type="ECO:0000313" key="4">
    <source>
        <dbReference type="Proteomes" id="UP000228859"/>
    </source>
</evidence>
<sequence>MKDTITTKIIPKTHKSVLLFLVFTFFLGFFTFVALLEGFSIDHLTFRGVKVEKLYLKWDKALHIKASKIDLTTLISDDATLTLKPLSKLPRTLRFVESWVASVHIDSIHYKDFKGSFHYQKNSIGKVIFANATSRYQGNFKLDETKFHLVFPTCRVNEANLSATLSINLADQTLRSDIALTLPQTPLITLSFLGDNETLRLSAKAQAPLTTVKPLIDFLQLDPEVTPWIVDYAKASSIHIAHLKGSFRYDRPEELLTSLTAQASIMDGEYTFATGFEPIRAPRIDLRFTKGKLHIFPQNGTFYDLPTEESRVVIDFTIPHTMLDLYIKTAHAKLGDPLLSLLEFYHIHLPIKQLKGECDVNLYLSINLHDFDTAVKGVFKPSSSEILLDQIPLKTEGGIVKIDRSDVTFENFIAHYGEDVAHARVEGEYNTATERGVVSINAYAISPTTGDLTLYDPRDPLHVTYVIAPDGDALQVNKSRWNLLGEKLTIEAFHAPFDYHRAYSAIRSVPFSLSESVKGTVDATFDG</sequence>
<keyword evidence="1" id="KW-1133">Transmembrane helix</keyword>
<keyword evidence="1" id="KW-0812">Transmembrane</keyword>
<proteinExistence type="predicted"/>
<organism evidence="3 4">
    <name type="scientific">Sulfuricurvum kujiense</name>
    <dbReference type="NCBI Taxonomy" id="148813"/>
    <lineage>
        <taxon>Bacteria</taxon>
        <taxon>Pseudomonadati</taxon>
        <taxon>Campylobacterota</taxon>
        <taxon>Epsilonproteobacteria</taxon>
        <taxon>Campylobacterales</taxon>
        <taxon>Sulfurimonadaceae</taxon>
        <taxon>Sulfuricurvum</taxon>
    </lineage>
</organism>
<comment type="caution">
    <text evidence="3">The sequence shown here is derived from an EMBL/GenBank/DDBJ whole genome shotgun (WGS) entry which is preliminary data.</text>
</comment>
<protein>
    <recommendedName>
        <fullName evidence="2">YhdP central domain-containing protein</fullName>
    </recommendedName>
</protein>
<dbReference type="InterPro" id="IPR025263">
    <property type="entry name" value="YhdP_central"/>
</dbReference>
<evidence type="ECO:0000313" key="3">
    <source>
        <dbReference type="EMBL" id="DAB37913.1"/>
    </source>
</evidence>
<dbReference type="EMBL" id="DLUI01000122">
    <property type="protein sequence ID" value="DAB37913.1"/>
    <property type="molecule type" value="Genomic_DNA"/>
</dbReference>
<dbReference type="RefSeq" id="WP_303663111.1">
    <property type="nucleotide sequence ID" value="NZ_DLUI01000122.1"/>
</dbReference>
<accession>A0A2D3WMX0</accession>
<gene>
    <name evidence="3" type="ORF">CFH83_08560</name>
</gene>
<feature type="non-terminal residue" evidence="3">
    <location>
        <position position="527"/>
    </location>
</feature>
<dbReference type="Pfam" id="PF13116">
    <property type="entry name" value="YhdP"/>
    <property type="match status" value="1"/>
</dbReference>
<feature type="transmembrane region" description="Helical" evidence="1">
    <location>
        <begin position="17"/>
        <end position="36"/>
    </location>
</feature>
<evidence type="ECO:0000259" key="2">
    <source>
        <dbReference type="Pfam" id="PF13116"/>
    </source>
</evidence>
<keyword evidence="1" id="KW-0472">Membrane</keyword>